<evidence type="ECO:0000259" key="6">
    <source>
        <dbReference type="Pfam" id="PF04932"/>
    </source>
</evidence>
<feature type="domain" description="O-antigen ligase-related" evidence="6">
    <location>
        <begin position="185"/>
        <end position="342"/>
    </location>
</feature>
<dbReference type="PANTHER" id="PTHR37422">
    <property type="entry name" value="TEICHURONIC ACID BIOSYNTHESIS PROTEIN TUAE"/>
    <property type="match status" value="1"/>
</dbReference>
<evidence type="ECO:0000256" key="2">
    <source>
        <dbReference type="ARBA" id="ARBA00022692"/>
    </source>
</evidence>
<evidence type="ECO:0000256" key="5">
    <source>
        <dbReference type="SAM" id="Phobius"/>
    </source>
</evidence>
<dbReference type="InterPro" id="IPR007016">
    <property type="entry name" value="O-antigen_ligase-rel_domated"/>
</dbReference>
<dbReference type="EMBL" id="JAEUXJ010000006">
    <property type="protein sequence ID" value="MBL6456788.1"/>
    <property type="molecule type" value="Genomic_DNA"/>
</dbReference>
<dbReference type="RefSeq" id="WP_202826530.1">
    <property type="nucleotide sequence ID" value="NZ_JAEUXJ010000006.1"/>
</dbReference>
<feature type="transmembrane region" description="Helical" evidence="5">
    <location>
        <begin position="154"/>
        <end position="172"/>
    </location>
</feature>
<feature type="transmembrane region" description="Helical" evidence="5">
    <location>
        <begin position="335"/>
        <end position="352"/>
    </location>
</feature>
<dbReference type="PANTHER" id="PTHR37422:SF13">
    <property type="entry name" value="LIPOPOLYSACCHARIDE BIOSYNTHESIS PROTEIN PA4999-RELATED"/>
    <property type="match status" value="1"/>
</dbReference>
<reference evidence="7 8" key="1">
    <citation type="submission" date="2021-01" db="EMBL/GenBank/DDBJ databases">
        <title>Belnapia mucosa sp. nov. and Belnapia arida sp. nov., isolated from the Tabernas Desert (Almeria, Spain).</title>
        <authorList>
            <person name="Molina-Menor E."/>
            <person name="Vidal-Verdu A."/>
            <person name="Calonge A."/>
            <person name="Satari L."/>
            <person name="Pereto Magraner J."/>
            <person name="Porcar Miralles M."/>
        </authorList>
    </citation>
    <scope>NUCLEOTIDE SEQUENCE [LARGE SCALE GENOMIC DNA]</scope>
    <source>
        <strain evidence="7 8">T6</strain>
    </source>
</reference>
<feature type="transmembrane region" description="Helical" evidence="5">
    <location>
        <begin position="225"/>
        <end position="246"/>
    </location>
</feature>
<comment type="subcellular location">
    <subcellularLocation>
        <location evidence="1">Membrane</location>
        <topology evidence="1">Multi-pass membrane protein</topology>
    </subcellularLocation>
</comment>
<keyword evidence="3 5" id="KW-1133">Transmembrane helix</keyword>
<dbReference type="Pfam" id="PF04932">
    <property type="entry name" value="Wzy_C"/>
    <property type="match status" value="1"/>
</dbReference>
<feature type="transmembrane region" description="Helical" evidence="5">
    <location>
        <begin position="83"/>
        <end position="103"/>
    </location>
</feature>
<keyword evidence="8" id="KW-1185">Reference proteome</keyword>
<evidence type="ECO:0000256" key="1">
    <source>
        <dbReference type="ARBA" id="ARBA00004141"/>
    </source>
</evidence>
<proteinExistence type="predicted"/>
<evidence type="ECO:0000256" key="3">
    <source>
        <dbReference type="ARBA" id="ARBA00022989"/>
    </source>
</evidence>
<gene>
    <name evidence="7" type="ORF">JMJ55_15735</name>
</gene>
<comment type="caution">
    <text evidence="7">The sequence shown here is derived from an EMBL/GenBank/DDBJ whole genome shotgun (WGS) entry which is preliminary data.</text>
</comment>
<feature type="transmembrane region" description="Helical" evidence="5">
    <location>
        <begin position="357"/>
        <end position="374"/>
    </location>
</feature>
<keyword evidence="2 5" id="KW-0812">Transmembrane</keyword>
<evidence type="ECO:0000313" key="7">
    <source>
        <dbReference type="EMBL" id="MBL6456788.1"/>
    </source>
</evidence>
<name>A0ABS1V8X3_9PROT</name>
<sequence>MIRRDWSPSLPIAVALAIGPAAGVLQSKALAPIAVVALALCILAHRLRHGAWPWPRGIPAWLAIGLFAWGAVTALWAPEPWRALGTSLQLGGFVALGAAAARAVAEAEEAERQRLLLVATGGLAAGIALAGLDAASGNAIRAAVRGLREIPPQLVFGLKPAASAMALWLPLVAAAPLAWWLRALVLGLGAVVLVLLPGESAKLALGAGVLAGLGGALMQRRTASLLGAVLAVAIVVMPAVLGPLLARGVPAAGIPPSAAHRLLIWDFVIHRIAERPILGWGMEASRSIPGHRDHPSPEALARFGLTGPASAPWLATAELLPLHPHNGALQLRLELGWPGVAIAAVLAALLALACRHAVALAMLAAGAVTAMLSFGAWQEWWVGAELLAVAAAAALPVRPPRPRAAAAHAAAPPAAAPPAPPGH</sequence>
<feature type="transmembrane region" description="Helical" evidence="5">
    <location>
        <begin position="115"/>
        <end position="134"/>
    </location>
</feature>
<protein>
    <recommendedName>
        <fullName evidence="6">O-antigen ligase-related domain-containing protein</fullName>
    </recommendedName>
</protein>
<organism evidence="7 8">
    <name type="scientific">Belnapia mucosa</name>
    <dbReference type="NCBI Taxonomy" id="2804532"/>
    <lineage>
        <taxon>Bacteria</taxon>
        <taxon>Pseudomonadati</taxon>
        <taxon>Pseudomonadota</taxon>
        <taxon>Alphaproteobacteria</taxon>
        <taxon>Acetobacterales</taxon>
        <taxon>Roseomonadaceae</taxon>
        <taxon>Belnapia</taxon>
    </lineage>
</organism>
<keyword evidence="4 5" id="KW-0472">Membrane</keyword>
<feature type="transmembrane region" description="Helical" evidence="5">
    <location>
        <begin position="202"/>
        <end position="218"/>
    </location>
</feature>
<evidence type="ECO:0000313" key="8">
    <source>
        <dbReference type="Proteomes" id="UP000606490"/>
    </source>
</evidence>
<feature type="transmembrane region" description="Helical" evidence="5">
    <location>
        <begin position="59"/>
        <end position="77"/>
    </location>
</feature>
<accession>A0ABS1V8X3</accession>
<evidence type="ECO:0000256" key="4">
    <source>
        <dbReference type="ARBA" id="ARBA00023136"/>
    </source>
</evidence>
<dbReference type="InterPro" id="IPR051533">
    <property type="entry name" value="WaaL-like"/>
</dbReference>
<dbReference type="Proteomes" id="UP000606490">
    <property type="component" value="Unassembled WGS sequence"/>
</dbReference>
<feature type="transmembrane region" description="Helical" evidence="5">
    <location>
        <begin position="29"/>
        <end position="47"/>
    </location>
</feature>